<gene>
    <name evidence="3" type="ORF">DUI87_09291</name>
</gene>
<evidence type="ECO:0000259" key="2">
    <source>
        <dbReference type="Pfam" id="PF02813"/>
    </source>
</evidence>
<dbReference type="SUPFAM" id="SSF47836">
    <property type="entry name" value="Retroviral matrix proteins"/>
    <property type="match status" value="1"/>
</dbReference>
<accession>A0A3M0KTV5</accession>
<feature type="region of interest" description="Disordered" evidence="1">
    <location>
        <begin position="145"/>
        <end position="164"/>
    </location>
</feature>
<evidence type="ECO:0000313" key="4">
    <source>
        <dbReference type="Proteomes" id="UP000269221"/>
    </source>
</evidence>
<comment type="caution">
    <text evidence="3">The sequence shown here is derived from an EMBL/GenBank/DDBJ whole genome shotgun (WGS) entry which is preliminary data.</text>
</comment>
<evidence type="ECO:0000256" key="1">
    <source>
        <dbReference type="SAM" id="MobiDB-lite"/>
    </source>
</evidence>
<keyword evidence="4" id="KW-1185">Reference proteome</keyword>
<dbReference type="Pfam" id="PF02813">
    <property type="entry name" value="Retro_M"/>
    <property type="match status" value="1"/>
</dbReference>
<organism evidence="3 4">
    <name type="scientific">Hirundo rustica rustica</name>
    <dbReference type="NCBI Taxonomy" id="333673"/>
    <lineage>
        <taxon>Eukaryota</taxon>
        <taxon>Metazoa</taxon>
        <taxon>Chordata</taxon>
        <taxon>Craniata</taxon>
        <taxon>Vertebrata</taxon>
        <taxon>Euteleostomi</taxon>
        <taxon>Archelosauria</taxon>
        <taxon>Archosauria</taxon>
        <taxon>Dinosauria</taxon>
        <taxon>Saurischia</taxon>
        <taxon>Theropoda</taxon>
        <taxon>Coelurosauria</taxon>
        <taxon>Aves</taxon>
        <taxon>Neognathae</taxon>
        <taxon>Neoaves</taxon>
        <taxon>Telluraves</taxon>
        <taxon>Australaves</taxon>
        <taxon>Passeriformes</taxon>
        <taxon>Sylvioidea</taxon>
        <taxon>Hirundinidae</taxon>
        <taxon>Hirundo</taxon>
    </lineage>
</organism>
<name>A0A3M0KTV5_HIRRU</name>
<protein>
    <recommendedName>
        <fullName evidence="2">Retroviral Gag polyprotein M domain-containing protein</fullName>
    </recommendedName>
</protein>
<feature type="domain" description="Retroviral Gag polyprotein M" evidence="2">
    <location>
        <begin position="2"/>
        <end position="84"/>
    </location>
</feature>
<dbReference type="InterPro" id="IPR012344">
    <property type="entry name" value="Matrix_HIV/RSV_N"/>
</dbReference>
<reference evidence="3 4" key="1">
    <citation type="submission" date="2018-07" db="EMBL/GenBank/DDBJ databases">
        <title>A high quality draft genome assembly of the barn swallow (H. rustica rustica).</title>
        <authorList>
            <person name="Formenti G."/>
            <person name="Chiara M."/>
            <person name="Poveda L."/>
            <person name="Francoijs K.-J."/>
            <person name="Bonisoli-Alquati A."/>
            <person name="Canova L."/>
            <person name="Gianfranceschi L."/>
            <person name="Horner D.S."/>
            <person name="Saino N."/>
        </authorList>
    </citation>
    <scope>NUCLEOTIDE SEQUENCE [LARGE SCALE GENOMIC DNA]</scope>
    <source>
        <strain evidence="3">Chelidonia</strain>
        <tissue evidence="3">Blood</tissue>
    </source>
</reference>
<dbReference type="OrthoDB" id="9218411at2759"/>
<proteinExistence type="predicted"/>
<dbReference type="Proteomes" id="UP000269221">
    <property type="component" value="Unassembled WGS sequence"/>
</dbReference>
<dbReference type="Gene3D" id="1.10.150.90">
    <property type="entry name" value="Immunodeficiency lentiviruses, gag gene matrix protein p17"/>
    <property type="match status" value="1"/>
</dbReference>
<dbReference type="InterPro" id="IPR004028">
    <property type="entry name" value="Gag_M"/>
</dbReference>
<dbReference type="EMBL" id="QRBI01000105">
    <property type="protein sequence ID" value="RMC14200.1"/>
    <property type="molecule type" value="Genomic_DNA"/>
</dbReference>
<dbReference type="InterPro" id="IPR010999">
    <property type="entry name" value="Retrovr_matrix"/>
</dbReference>
<evidence type="ECO:0000313" key="3">
    <source>
        <dbReference type="EMBL" id="RMC14200.1"/>
    </source>
</evidence>
<dbReference type="AlphaFoldDB" id="A0A3M0KTV5"/>
<sequence length="225" mass="25240">MEALMKVVSQIHKQWGIDWKAKDFTLTVTRLLQLKVIDQLVDVLHPDIWDQCTKALAKDTMSSGSGKNLKSWGKVMQALQKALQEQETWKAAQNCLRFMPQLGVGAAMQTVSEEAFSEDYQSVEKCGLKVNDCVQTADKVGSADCRNSEEQNLPPKFSSPELPAEGKRQAKLLWDSLAEEARNIARNSAAGSLVGGLRRDPHPMRQWVALNPWERTGMQLDWNIC</sequence>